<protein>
    <submittedName>
        <fullName evidence="1">Uncharacterized protein</fullName>
    </submittedName>
</protein>
<sequence length="48" mass="5033">MSIRRIDLPELDGEDTGHVHHLAHLYVDDVGGHFAGAKAAGATAIAEP</sequence>
<name>A0ABN2JB46_9ACTN</name>
<organism evidence="1 2">
    <name type="scientific">Fodinicola feengrottensis</name>
    <dbReference type="NCBI Taxonomy" id="435914"/>
    <lineage>
        <taxon>Bacteria</taxon>
        <taxon>Bacillati</taxon>
        <taxon>Actinomycetota</taxon>
        <taxon>Actinomycetes</taxon>
        <taxon>Mycobacteriales</taxon>
        <taxon>Fodinicola</taxon>
    </lineage>
</organism>
<keyword evidence="2" id="KW-1185">Reference proteome</keyword>
<reference evidence="1 2" key="1">
    <citation type="journal article" date="2019" name="Int. J. Syst. Evol. Microbiol.">
        <title>The Global Catalogue of Microorganisms (GCM) 10K type strain sequencing project: providing services to taxonomists for standard genome sequencing and annotation.</title>
        <authorList>
            <consortium name="The Broad Institute Genomics Platform"/>
            <consortium name="The Broad Institute Genome Sequencing Center for Infectious Disease"/>
            <person name="Wu L."/>
            <person name="Ma J."/>
        </authorList>
    </citation>
    <scope>NUCLEOTIDE SEQUENCE [LARGE SCALE GENOMIC DNA]</scope>
    <source>
        <strain evidence="1 2">JCM 14718</strain>
    </source>
</reference>
<dbReference type="RefSeq" id="WP_163569459.1">
    <property type="nucleotide sequence ID" value="NZ_BAAANY010000047.1"/>
</dbReference>
<dbReference type="EMBL" id="BAAANY010000047">
    <property type="protein sequence ID" value="GAA1721295.1"/>
    <property type="molecule type" value="Genomic_DNA"/>
</dbReference>
<gene>
    <name evidence="1" type="ORF">GCM10009765_81830</name>
</gene>
<evidence type="ECO:0000313" key="2">
    <source>
        <dbReference type="Proteomes" id="UP001500618"/>
    </source>
</evidence>
<accession>A0ABN2JB46</accession>
<evidence type="ECO:0000313" key="1">
    <source>
        <dbReference type="EMBL" id="GAA1721295.1"/>
    </source>
</evidence>
<dbReference type="Proteomes" id="UP001500618">
    <property type="component" value="Unassembled WGS sequence"/>
</dbReference>
<proteinExistence type="predicted"/>
<comment type="caution">
    <text evidence="1">The sequence shown here is derived from an EMBL/GenBank/DDBJ whole genome shotgun (WGS) entry which is preliminary data.</text>
</comment>